<comment type="caution">
    <text evidence="1">The sequence shown here is derived from an EMBL/GenBank/DDBJ whole genome shotgun (WGS) entry which is preliminary data.</text>
</comment>
<gene>
    <name evidence="1" type="ORF">FA95DRAFT_1566654</name>
</gene>
<name>A0ACB8R7M9_9AGAM</name>
<reference evidence="1" key="1">
    <citation type="submission" date="2021-02" db="EMBL/GenBank/DDBJ databases">
        <authorList>
            <consortium name="DOE Joint Genome Institute"/>
            <person name="Ahrendt S."/>
            <person name="Looney B.P."/>
            <person name="Miyauchi S."/>
            <person name="Morin E."/>
            <person name="Drula E."/>
            <person name="Courty P.E."/>
            <person name="Chicoki N."/>
            <person name="Fauchery L."/>
            <person name="Kohler A."/>
            <person name="Kuo A."/>
            <person name="Labutti K."/>
            <person name="Pangilinan J."/>
            <person name="Lipzen A."/>
            <person name="Riley R."/>
            <person name="Andreopoulos W."/>
            <person name="He G."/>
            <person name="Johnson J."/>
            <person name="Barry K.W."/>
            <person name="Grigoriev I.V."/>
            <person name="Nagy L."/>
            <person name="Hibbett D."/>
            <person name="Henrissat B."/>
            <person name="Matheny P.B."/>
            <person name="Labbe J."/>
            <person name="Martin F."/>
        </authorList>
    </citation>
    <scope>NUCLEOTIDE SEQUENCE</scope>
    <source>
        <strain evidence="1">FP105234-sp</strain>
    </source>
</reference>
<proteinExistence type="predicted"/>
<evidence type="ECO:0000313" key="2">
    <source>
        <dbReference type="Proteomes" id="UP000814033"/>
    </source>
</evidence>
<dbReference type="EMBL" id="MU276226">
    <property type="protein sequence ID" value="KAI0040120.1"/>
    <property type="molecule type" value="Genomic_DNA"/>
</dbReference>
<keyword evidence="2" id="KW-1185">Reference proteome</keyword>
<accession>A0ACB8R7M9</accession>
<sequence>SAPDSPSSALPSITRSSTPSSPSRAAPSSTTPSTLAPIYSVTQATVVSVSFLTTAPNGVVTTVVVQHTQTIIPSEPSQSGSGRSSSSSSNTGVIAGGAAGGVTALLLFFLVFWWCRRRRQRDDFDGIFDPDRVVRHSGRDDLVGAEATPYAYDPAAGGAGARPGPALSDGSSANVMRQYPDGKALLAYGGAGAAAASTGSASHYAPTDPEHRSEGSHYPPTSPSRSSFPAGAGAQDFHRPSPGPSLPSSGTSTSYQTRASKEAAAGFALANAEEGASAGPGPATPVIQHQDGGRVAQAAPREAPQEIPPSYDSIPADQR</sequence>
<reference evidence="1" key="2">
    <citation type="journal article" date="2022" name="New Phytol.">
        <title>Evolutionary transition to the ectomycorrhizal habit in the genomes of a hyperdiverse lineage of mushroom-forming fungi.</title>
        <authorList>
            <person name="Looney B."/>
            <person name="Miyauchi S."/>
            <person name="Morin E."/>
            <person name="Drula E."/>
            <person name="Courty P.E."/>
            <person name="Kohler A."/>
            <person name="Kuo A."/>
            <person name="LaButti K."/>
            <person name="Pangilinan J."/>
            <person name="Lipzen A."/>
            <person name="Riley R."/>
            <person name="Andreopoulos W."/>
            <person name="He G."/>
            <person name="Johnson J."/>
            <person name="Nolan M."/>
            <person name="Tritt A."/>
            <person name="Barry K.W."/>
            <person name="Grigoriev I.V."/>
            <person name="Nagy L.G."/>
            <person name="Hibbett D."/>
            <person name="Henrissat B."/>
            <person name="Matheny P.B."/>
            <person name="Labbe J."/>
            <person name="Martin F.M."/>
        </authorList>
    </citation>
    <scope>NUCLEOTIDE SEQUENCE</scope>
    <source>
        <strain evidence="1">FP105234-sp</strain>
    </source>
</reference>
<protein>
    <submittedName>
        <fullName evidence="1">Uncharacterized protein</fullName>
    </submittedName>
</protein>
<evidence type="ECO:0000313" key="1">
    <source>
        <dbReference type="EMBL" id="KAI0040120.1"/>
    </source>
</evidence>
<dbReference type="Proteomes" id="UP000814033">
    <property type="component" value="Unassembled WGS sequence"/>
</dbReference>
<organism evidence="1 2">
    <name type="scientific">Auriscalpium vulgare</name>
    <dbReference type="NCBI Taxonomy" id="40419"/>
    <lineage>
        <taxon>Eukaryota</taxon>
        <taxon>Fungi</taxon>
        <taxon>Dikarya</taxon>
        <taxon>Basidiomycota</taxon>
        <taxon>Agaricomycotina</taxon>
        <taxon>Agaricomycetes</taxon>
        <taxon>Russulales</taxon>
        <taxon>Auriscalpiaceae</taxon>
        <taxon>Auriscalpium</taxon>
    </lineage>
</organism>
<feature type="non-terminal residue" evidence="1">
    <location>
        <position position="1"/>
    </location>
</feature>